<dbReference type="EMBL" id="JAWIIJ010000015">
    <property type="protein sequence ID" value="MDV2080514.1"/>
    <property type="molecule type" value="Genomic_DNA"/>
</dbReference>
<dbReference type="SMART" id="SM00342">
    <property type="entry name" value="HTH_ARAC"/>
    <property type="match status" value="1"/>
</dbReference>
<protein>
    <submittedName>
        <fullName evidence="6">AraC family transcriptional regulator</fullName>
    </submittedName>
</protein>
<dbReference type="InterPro" id="IPR014710">
    <property type="entry name" value="RmlC-like_jellyroll"/>
</dbReference>
<evidence type="ECO:0000256" key="3">
    <source>
        <dbReference type="ARBA" id="ARBA00023163"/>
    </source>
</evidence>
<dbReference type="Proteomes" id="UP001269819">
    <property type="component" value="Unassembled WGS sequence"/>
</dbReference>
<dbReference type="RefSeq" id="WP_316974918.1">
    <property type="nucleotide sequence ID" value="NZ_JAWIIJ010000015.1"/>
</dbReference>
<dbReference type="InterPro" id="IPR011051">
    <property type="entry name" value="RmlC_Cupin_sf"/>
</dbReference>
<feature type="domain" description="HTH araC/xylS-type" evidence="5">
    <location>
        <begin position="142"/>
        <end position="240"/>
    </location>
</feature>
<dbReference type="PANTHER" id="PTHR46796:SF10">
    <property type="entry name" value="TRANSCRIPTIONAL ACTIVATOR FEAR"/>
    <property type="match status" value="1"/>
</dbReference>
<dbReference type="InterPro" id="IPR050204">
    <property type="entry name" value="AraC_XylS_family_regulators"/>
</dbReference>
<dbReference type="InterPro" id="IPR018060">
    <property type="entry name" value="HTH_AraC"/>
</dbReference>
<dbReference type="PANTHER" id="PTHR46796">
    <property type="entry name" value="HTH-TYPE TRANSCRIPTIONAL ACTIVATOR RHAS-RELATED"/>
    <property type="match status" value="1"/>
</dbReference>
<dbReference type="SUPFAM" id="SSF51182">
    <property type="entry name" value="RmlC-like cupins"/>
    <property type="match status" value="1"/>
</dbReference>
<evidence type="ECO:0000256" key="1">
    <source>
        <dbReference type="ARBA" id="ARBA00023015"/>
    </source>
</evidence>
<accession>A0ABU3W1W8</accession>
<dbReference type="InterPro" id="IPR009057">
    <property type="entry name" value="Homeodomain-like_sf"/>
</dbReference>
<keyword evidence="2" id="KW-0238">DNA-binding</keyword>
<sequence>MTTPLTLELRSYSDEVTRHHHDHHQLVLPVAGELSLTIAHTGGAVSREQAAVIPAGHDHGFAAGDDNQFLVADIPDALAPAMDRLPLFFPLDPALRHYLAFLHHQVRCGAGSAASQRQMLLLLLQLMQERQQPVLAVDHRIAAAQAYLDDHFQQPLVLSQLAAVAHLSVRQLTELFRRQLGLSPQQYLVEKRMQQAWQLLETTSQPIQAVAEQVGYRSQAAFSDRFRRHFGQSPSHFRRRTK</sequence>
<comment type="function">
    <text evidence="4">Regulatory protein of the TOL plasmid xyl operons. XylS activates the xylXYZLTEGFJQKIH operon required for the degradation of toluene, m-xylene and p-xylene.</text>
</comment>
<evidence type="ECO:0000313" key="7">
    <source>
        <dbReference type="Proteomes" id="UP001269819"/>
    </source>
</evidence>
<dbReference type="Gene3D" id="1.10.10.60">
    <property type="entry name" value="Homeodomain-like"/>
    <property type="match status" value="2"/>
</dbReference>
<proteinExistence type="predicted"/>
<evidence type="ECO:0000256" key="2">
    <source>
        <dbReference type="ARBA" id="ARBA00023125"/>
    </source>
</evidence>
<keyword evidence="1" id="KW-0805">Transcription regulation</keyword>
<reference evidence="6 7" key="1">
    <citation type="submission" date="2023-10" db="EMBL/GenBank/DDBJ databases">
        <title>Characteristics and mechanism of a salt-tolerant marine origin heterotrophic nitrifying- aerobic denitrifying bacteria Marinobacter xestospongiae HN1.</title>
        <authorList>
            <person name="Qi R."/>
        </authorList>
    </citation>
    <scope>NUCLEOTIDE SEQUENCE [LARGE SCALE GENOMIC DNA]</scope>
    <source>
        <strain evidence="6 7">HN1</strain>
    </source>
</reference>
<evidence type="ECO:0000256" key="4">
    <source>
        <dbReference type="ARBA" id="ARBA00037345"/>
    </source>
</evidence>
<evidence type="ECO:0000259" key="5">
    <source>
        <dbReference type="PROSITE" id="PS01124"/>
    </source>
</evidence>
<name>A0ABU3W1W8_9GAMM</name>
<keyword evidence="3" id="KW-0804">Transcription</keyword>
<dbReference type="InterPro" id="IPR020449">
    <property type="entry name" value="Tscrpt_reg_AraC-type_HTH"/>
</dbReference>
<comment type="caution">
    <text evidence="6">The sequence shown here is derived from an EMBL/GenBank/DDBJ whole genome shotgun (WGS) entry which is preliminary data.</text>
</comment>
<dbReference type="Pfam" id="PF12833">
    <property type="entry name" value="HTH_18"/>
    <property type="match status" value="1"/>
</dbReference>
<gene>
    <name evidence="6" type="ORF">RYS15_17660</name>
</gene>
<dbReference type="SUPFAM" id="SSF46689">
    <property type="entry name" value="Homeodomain-like"/>
    <property type="match status" value="2"/>
</dbReference>
<evidence type="ECO:0000313" key="6">
    <source>
        <dbReference type="EMBL" id="MDV2080514.1"/>
    </source>
</evidence>
<dbReference type="Gene3D" id="2.60.120.10">
    <property type="entry name" value="Jelly Rolls"/>
    <property type="match status" value="1"/>
</dbReference>
<dbReference type="PRINTS" id="PR00032">
    <property type="entry name" value="HTHARAC"/>
</dbReference>
<organism evidence="6 7">
    <name type="scientific">Marinobacter xestospongiae</name>
    <dbReference type="NCBI Taxonomy" id="994319"/>
    <lineage>
        <taxon>Bacteria</taxon>
        <taxon>Pseudomonadati</taxon>
        <taxon>Pseudomonadota</taxon>
        <taxon>Gammaproteobacteria</taxon>
        <taxon>Pseudomonadales</taxon>
        <taxon>Marinobacteraceae</taxon>
        <taxon>Marinobacter</taxon>
    </lineage>
</organism>
<dbReference type="PROSITE" id="PS01124">
    <property type="entry name" value="HTH_ARAC_FAMILY_2"/>
    <property type="match status" value="1"/>
</dbReference>
<keyword evidence="7" id="KW-1185">Reference proteome</keyword>